<feature type="transmembrane region" description="Helical" evidence="2">
    <location>
        <begin position="38"/>
        <end position="58"/>
    </location>
</feature>
<dbReference type="OrthoDB" id="2014201at2759"/>
<keyword evidence="2" id="KW-0812">Transmembrane</keyword>
<keyword evidence="2" id="KW-1133">Transmembrane helix</keyword>
<reference evidence="4 5" key="1">
    <citation type="submission" date="2013-03" db="EMBL/GenBank/DDBJ databases">
        <title>The Genome Sequence of Exophiala aquamarina CBS 119918.</title>
        <authorList>
            <consortium name="The Broad Institute Genomics Platform"/>
            <person name="Cuomo C."/>
            <person name="de Hoog S."/>
            <person name="Gorbushina A."/>
            <person name="Walker B."/>
            <person name="Young S.K."/>
            <person name="Zeng Q."/>
            <person name="Gargeya S."/>
            <person name="Fitzgerald M."/>
            <person name="Haas B."/>
            <person name="Abouelleil A."/>
            <person name="Allen A.W."/>
            <person name="Alvarado L."/>
            <person name="Arachchi H.M."/>
            <person name="Berlin A.M."/>
            <person name="Chapman S.B."/>
            <person name="Gainer-Dewar J."/>
            <person name="Goldberg J."/>
            <person name="Griggs A."/>
            <person name="Gujja S."/>
            <person name="Hansen M."/>
            <person name="Howarth C."/>
            <person name="Imamovic A."/>
            <person name="Ireland A."/>
            <person name="Larimer J."/>
            <person name="McCowan C."/>
            <person name="Murphy C."/>
            <person name="Pearson M."/>
            <person name="Poon T.W."/>
            <person name="Priest M."/>
            <person name="Roberts A."/>
            <person name="Saif S."/>
            <person name="Shea T."/>
            <person name="Sisk P."/>
            <person name="Sykes S."/>
            <person name="Wortman J."/>
            <person name="Nusbaum C."/>
            <person name="Birren B."/>
        </authorList>
    </citation>
    <scope>NUCLEOTIDE SEQUENCE [LARGE SCALE GENOMIC DNA]</scope>
    <source>
        <strain evidence="4 5">CBS 119918</strain>
    </source>
</reference>
<keyword evidence="3" id="KW-0732">Signal</keyword>
<dbReference type="InterPro" id="IPR029044">
    <property type="entry name" value="Nucleotide-diphossugar_trans"/>
</dbReference>
<feature type="signal peptide" evidence="3">
    <location>
        <begin position="1"/>
        <end position="29"/>
    </location>
</feature>
<evidence type="ECO:0008006" key="6">
    <source>
        <dbReference type="Google" id="ProtNLM"/>
    </source>
</evidence>
<keyword evidence="2" id="KW-0472">Membrane</keyword>
<evidence type="ECO:0000313" key="5">
    <source>
        <dbReference type="Proteomes" id="UP000027920"/>
    </source>
</evidence>
<dbReference type="EMBL" id="AMGV01000012">
    <property type="protein sequence ID" value="KEF53650.1"/>
    <property type="molecule type" value="Genomic_DNA"/>
</dbReference>
<dbReference type="Proteomes" id="UP000027920">
    <property type="component" value="Unassembled WGS sequence"/>
</dbReference>
<accession>A0A072PDK4</accession>
<dbReference type="PANTHER" id="PTHR11183">
    <property type="entry name" value="GLYCOGENIN SUBFAMILY MEMBER"/>
    <property type="match status" value="1"/>
</dbReference>
<keyword evidence="5" id="KW-1185">Reference proteome</keyword>
<dbReference type="RefSeq" id="XP_013256240.1">
    <property type="nucleotide sequence ID" value="XM_013400786.1"/>
</dbReference>
<feature type="region of interest" description="Disordered" evidence="1">
    <location>
        <begin position="383"/>
        <end position="402"/>
    </location>
</feature>
<gene>
    <name evidence="4" type="ORF">A1O9_10050</name>
</gene>
<evidence type="ECO:0000256" key="2">
    <source>
        <dbReference type="SAM" id="Phobius"/>
    </source>
</evidence>
<name>A0A072PDK4_9EURO</name>
<evidence type="ECO:0000256" key="3">
    <source>
        <dbReference type="SAM" id="SignalP"/>
    </source>
</evidence>
<comment type="caution">
    <text evidence="4">The sequence shown here is derived from an EMBL/GenBank/DDBJ whole genome shotgun (WGS) entry which is preliminary data.</text>
</comment>
<dbReference type="STRING" id="1182545.A0A072PDK4"/>
<protein>
    <recommendedName>
        <fullName evidence="6">Glycosyl transferase family 8</fullName>
    </recommendedName>
</protein>
<dbReference type="GeneID" id="25284956"/>
<dbReference type="InterPro" id="IPR050587">
    <property type="entry name" value="GNT1/Glycosyltrans_8"/>
</dbReference>
<dbReference type="HOGENOM" id="CLU_034860_3_1_1"/>
<organism evidence="4 5">
    <name type="scientific">Exophiala aquamarina CBS 119918</name>
    <dbReference type="NCBI Taxonomy" id="1182545"/>
    <lineage>
        <taxon>Eukaryota</taxon>
        <taxon>Fungi</taxon>
        <taxon>Dikarya</taxon>
        <taxon>Ascomycota</taxon>
        <taxon>Pezizomycotina</taxon>
        <taxon>Eurotiomycetes</taxon>
        <taxon>Chaetothyriomycetidae</taxon>
        <taxon>Chaetothyriales</taxon>
        <taxon>Herpotrichiellaceae</taxon>
        <taxon>Exophiala</taxon>
    </lineage>
</organism>
<evidence type="ECO:0000256" key="1">
    <source>
        <dbReference type="SAM" id="MobiDB-lite"/>
    </source>
</evidence>
<dbReference type="SUPFAM" id="SSF53448">
    <property type="entry name" value="Nucleotide-diphospho-sugar transferases"/>
    <property type="match status" value="1"/>
</dbReference>
<evidence type="ECO:0000313" key="4">
    <source>
        <dbReference type="EMBL" id="KEF53650.1"/>
    </source>
</evidence>
<dbReference type="VEuPathDB" id="FungiDB:A1O9_10050"/>
<proteinExistence type="predicted"/>
<feature type="chain" id="PRO_5001683378" description="Glycosyl transferase family 8" evidence="3">
    <location>
        <begin position="30"/>
        <end position="402"/>
    </location>
</feature>
<sequence length="402" mass="45084">MRALFRISLLLALLLLLVILHSFYLFAGAQNPEQVATHFAYVFYATGDIYACSALVNIHRLRHLFHTKYPVYLLASSAVSDTYKEWSREQYDVTIIEHEPPPLAGQSSPYYHDVLLKLVSFNLLEWAPQLRRILVLDSDQIILKSLDDVFTQVPLNVEVAAAHAYWFSGDPGATTAMIMVSLSAPLWARMDSSLKNITEDVYDMDLINSMFRGEMALLPGNYVTLNSHWETKELPSWTQYRPVLPVQLPWNKTVSSTVQGSPPALLHHSKRKEAQNQTAATFPFSSAPNTLLPQSIPIAFTTYDPATIDPLTSIFHEDVYVLHFTALGKPWTHTIQAVNTLRPQAHPLFAQQFLLWRMAARQICPVVDMHGAGGNTVGGKTGWPGLGLQDGELPSDRFLDDV</sequence>
<dbReference type="AlphaFoldDB" id="A0A072PDK4"/>
<dbReference type="Gene3D" id="3.90.550.10">
    <property type="entry name" value="Spore Coat Polysaccharide Biosynthesis Protein SpsA, Chain A"/>
    <property type="match status" value="1"/>
</dbReference>